<keyword evidence="5" id="KW-1185">Reference proteome</keyword>
<dbReference type="RefSeq" id="XP_022385455.1">
    <property type="nucleotide sequence ID" value="XM_022536588.1"/>
</dbReference>
<evidence type="ECO:0000313" key="4">
    <source>
        <dbReference type="EMBL" id="OGM41738.1"/>
    </source>
</evidence>
<dbReference type="Proteomes" id="UP000179179">
    <property type="component" value="Unassembled WGS sequence"/>
</dbReference>
<dbReference type="OrthoDB" id="4772757at2759"/>
<organism evidence="4 5">
    <name type="scientific">Aspergillus bombycis</name>
    <dbReference type="NCBI Taxonomy" id="109264"/>
    <lineage>
        <taxon>Eukaryota</taxon>
        <taxon>Fungi</taxon>
        <taxon>Dikarya</taxon>
        <taxon>Ascomycota</taxon>
        <taxon>Pezizomycotina</taxon>
        <taxon>Eurotiomycetes</taxon>
        <taxon>Eurotiomycetidae</taxon>
        <taxon>Eurotiales</taxon>
        <taxon>Aspergillaceae</taxon>
        <taxon>Aspergillus</taxon>
    </lineage>
</organism>
<dbReference type="EMBL" id="LYCR01000104">
    <property type="protein sequence ID" value="OGM41738.1"/>
    <property type="molecule type" value="Genomic_DNA"/>
</dbReference>
<evidence type="ECO:0000256" key="1">
    <source>
        <dbReference type="ARBA" id="ARBA00022737"/>
    </source>
</evidence>
<name>A0A1F7ZRJ4_9EURO</name>
<comment type="caution">
    <text evidence="4">The sequence shown here is derived from an EMBL/GenBank/DDBJ whole genome shotgun (WGS) entry which is preliminary data.</text>
</comment>
<dbReference type="STRING" id="109264.A0A1F7ZRJ4"/>
<accession>A0A1F7ZRJ4</accession>
<evidence type="ECO:0000256" key="2">
    <source>
        <dbReference type="ARBA" id="ARBA00023043"/>
    </source>
</evidence>
<proteinExistence type="predicted"/>
<keyword evidence="2 3" id="KW-0040">ANK repeat</keyword>
<keyword evidence="1" id="KW-0677">Repeat</keyword>
<dbReference type="PANTHER" id="PTHR24198:SF165">
    <property type="entry name" value="ANKYRIN REPEAT-CONTAINING PROTEIN-RELATED"/>
    <property type="match status" value="1"/>
</dbReference>
<protein>
    <submittedName>
        <fullName evidence="4">Uncharacterized protein</fullName>
    </submittedName>
</protein>
<dbReference type="SMART" id="SM00248">
    <property type="entry name" value="ANK"/>
    <property type="match status" value="6"/>
</dbReference>
<dbReference type="InterPro" id="IPR002110">
    <property type="entry name" value="Ankyrin_rpt"/>
</dbReference>
<dbReference type="Pfam" id="PF12796">
    <property type="entry name" value="Ank_2"/>
    <property type="match status" value="1"/>
</dbReference>
<dbReference type="GeneID" id="34452850"/>
<evidence type="ECO:0000313" key="5">
    <source>
        <dbReference type="Proteomes" id="UP000179179"/>
    </source>
</evidence>
<dbReference type="PANTHER" id="PTHR24198">
    <property type="entry name" value="ANKYRIN REPEAT AND PROTEIN KINASE DOMAIN-CONTAINING PROTEIN"/>
    <property type="match status" value="1"/>
</dbReference>
<sequence>MARLDQLPLELLILSAQSLHNQRDINALVRTNKTLHHALYDFLCRFNVEHHQSSALFCAARNGNTGLVTRMLDAGANISAFERPTEVTHDPDDSAELFKINPLLAAAQGGHIETLKAMLSERRPGRASSPAQLRTVLHWAIRSRVSSLVELMIENNAPLHPAGDHYQARSALGVAIDSENNSVIPRLLDLGARSGPYECPCPIEQAICTDQPQLVELLLKHGMQLNNNEGLCHIVRRNNKLLLQLLFDYGLKLELYAEPLFIAIMEDQYEMVEMLIDNGANSKLRMKLWCWDEDSPGDLDEWDLSPIGFAVHFRRLSILKLLLEKDVIPGSADLQLAAKKKYEEGIALLSRFTSQELPDIEHIQEYMWWTPHFKRKEEPDFLMPGTNWAIMDYISPPTGPQKQICVQFLP</sequence>
<feature type="repeat" description="ANK" evidence="3">
    <location>
        <begin position="51"/>
        <end position="83"/>
    </location>
</feature>
<dbReference type="AlphaFoldDB" id="A0A1F7ZRJ4"/>
<dbReference type="Gene3D" id="1.25.40.20">
    <property type="entry name" value="Ankyrin repeat-containing domain"/>
    <property type="match status" value="1"/>
</dbReference>
<reference evidence="4 5" key="1">
    <citation type="journal article" date="2016" name="Genome Biol. Evol.">
        <title>Draft genome sequence of an aflatoxigenic Aspergillus species, A. bombycis.</title>
        <authorList>
            <person name="Moore G.G."/>
            <person name="Mack B.M."/>
            <person name="Beltz S.B."/>
            <person name="Gilbert M.K."/>
        </authorList>
    </citation>
    <scope>NUCLEOTIDE SEQUENCE [LARGE SCALE GENOMIC DNA]</scope>
    <source>
        <strain evidence="5">NRRL 26010</strain>
    </source>
</reference>
<dbReference type="InterPro" id="IPR036770">
    <property type="entry name" value="Ankyrin_rpt-contain_sf"/>
</dbReference>
<gene>
    <name evidence="4" type="ORF">ABOM_009460</name>
</gene>
<dbReference type="SUPFAM" id="SSF48403">
    <property type="entry name" value="Ankyrin repeat"/>
    <property type="match status" value="1"/>
</dbReference>
<evidence type="ECO:0000256" key="3">
    <source>
        <dbReference type="PROSITE-ProRule" id="PRU00023"/>
    </source>
</evidence>
<dbReference type="PROSITE" id="PS50088">
    <property type="entry name" value="ANK_REPEAT"/>
    <property type="match status" value="1"/>
</dbReference>